<name>A0A419SJ71_9BACL</name>
<evidence type="ECO:0000256" key="2">
    <source>
        <dbReference type="SAM" id="Phobius"/>
    </source>
</evidence>
<proteinExistence type="predicted"/>
<feature type="compositionally biased region" description="Polar residues" evidence="1">
    <location>
        <begin position="73"/>
        <end position="86"/>
    </location>
</feature>
<feature type="transmembrane region" description="Helical" evidence="2">
    <location>
        <begin position="6"/>
        <end position="24"/>
    </location>
</feature>
<dbReference type="AlphaFoldDB" id="A0A419SJ71"/>
<comment type="caution">
    <text evidence="3">The sequence shown here is derived from an EMBL/GenBank/DDBJ whole genome shotgun (WGS) entry which is preliminary data.</text>
</comment>
<dbReference type="EMBL" id="MCHY01000008">
    <property type="protein sequence ID" value="RKD24002.1"/>
    <property type="molecule type" value="Genomic_DNA"/>
</dbReference>
<dbReference type="RefSeq" id="WP_120189238.1">
    <property type="nucleotide sequence ID" value="NZ_MCHY01000008.1"/>
</dbReference>
<keyword evidence="2" id="KW-1133">Transmembrane helix</keyword>
<dbReference type="OrthoDB" id="2475616at2"/>
<evidence type="ECO:0000256" key="1">
    <source>
        <dbReference type="SAM" id="MobiDB-lite"/>
    </source>
</evidence>
<evidence type="ECO:0000313" key="4">
    <source>
        <dbReference type="Proteomes" id="UP000284219"/>
    </source>
</evidence>
<keyword evidence="2" id="KW-0472">Membrane</keyword>
<accession>A0A419SJ71</accession>
<organism evidence="3 4">
    <name type="scientific">Ammoniphilus oxalaticus</name>
    <dbReference type="NCBI Taxonomy" id="66863"/>
    <lineage>
        <taxon>Bacteria</taxon>
        <taxon>Bacillati</taxon>
        <taxon>Bacillota</taxon>
        <taxon>Bacilli</taxon>
        <taxon>Bacillales</taxon>
        <taxon>Paenibacillaceae</taxon>
        <taxon>Aneurinibacillus group</taxon>
        <taxon>Ammoniphilus</taxon>
    </lineage>
</organism>
<keyword evidence="4" id="KW-1185">Reference proteome</keyword>
<evidence type="ECO:0000313" key="3">
    <source>
        <dbReference type="EMBL" id="RKD24002.1"/>
    </source>
</evidence>
<keyword evidence="2" id="KW-0812">Transmembrane</keyword>
<feature type="compositionally biased region" description="Basic residues" evidence="1">
    <location>
        <begin position="141"/>
        <end position="150"/>
    </location>
</feature>
<reference evidence="3 4" key="1">
    <citation type="submission" date="2016-08" db="EMBL/GenBank/DDBJ databases">
        <title>Novel Firmicute Genomes.</title>
        <authorList>
            <person name="Poppleton D.I."/>
            <person name="Gribaldo S."/>
        </authorList>
    </citation>
    <scope>NUCLEOTIDE SEQUENCE [LARGE SCALE GENOMIC DNA]</scope>
    <source>
        <strain evidence="3 4">RAOx-1</strain>
    </source>
</reference>
<dbReference type="Proteomes" id="UP000284219">
    <property type="component" value="Unassembled WGS sequence"/>
</dbReference>
<feature type="region of interest" description="Disordered" evidence="1">
    <location>
        <begin position="68"/>
        <end position="150"/>
    </location>
</feature>
<sequence length="150" mass="16800">MIFGWILDLIFSNLWLILILYWVFTSISKAGKKTGEAAERMPKETPMFPNNDPSVWEVDIEEPRYAVPAEPMTRSTVVPQKTNRTAAPSARETKGAPQDRAHPVATGKSARSQSEEQGSVPLAEPAQGMIWSQVFGPPRSKQPHRPFRRS</sequence>
<feature type="compositionally biased region" description="Basic and acidic residues" evidence="1">
    <location>
        <begin position="91"/>
        <end position="102"/>
    </location>
</feature>
<protein>
    <submittedName>
        <fullName evidence="3">Uncharacterized protein</fullName>
    </submittedName>
</protein>
<gene>
    <name evidence="3" type="ORF">BEP19_06175</name>
</gene>